<feature type="domain" description="RNase H type-1" evidence="1">
    <location>
        <begin position="4"/>
        <end position="116"/>
    </location>
</feature>
<dbReference type="CDD" id="cd06222">
    <property type="entry name" value="RNase_H_like"/>
    <property type="match status" value="1"/>
</dbReference>
<protein>
    <recommendedName>
        <fullName evidence="1">RNase H type-1 domain-containing protein</fullName>
    </recommendedName>
</protein>
<comment type="caution">
    <text evidence="2">The sequence shown here is derived from an EMBL/GenBank/DDBJ whole genome shotgun (WGS) entry which is preliminary data.</text>
</comment>
<dbReference type="Pfam" id="PF13456">
    <property type="entry name" value="RVT_3"/>
    <property type="match status" value="1"/>
</dbReference>
<dbReference type="InterPro" id="IPR002156">
    <property type="entry name" value="RNaseH_domain"/>
</dbReference>
<accession>A0AAE1XMW7</accession>
<evidence type="ECO:0000259" key="1">
    <source>
        <dbReference type="Pfam" id="PF13456"/>
    </source>
</evidence>
<name>A0AAE1XMW7_9LAMI</name>
<reference evidence="2" key="2">
    <citation type="journal article" date="2024" name="Plant">
        <title>Genomic evolution and insights into agronomic trait innovations of Sesamum species.</title>
        <authorList>
            <person name="Miao H."/>
            <person name="Wang L."/>
            <person name="Qu L."/>
            <person name="Liu H."/>
            <person name="Sun Y."/>
            <person name="Le M."/>
            <person name="Wang Q."/>
            <person name="Wei S."/>
            <person name="Zheng Y."/>
            <person name="Lin W."/>
            <person name="Duan Y."/>
            <person name="Cao H."/>
            <person name="Xiong S."/>
            <person name="Wang X."/>
            <person name="Wei L."/>
            <person name="Li C."/>
            <person name="Ma Q."/>
            <person name="Ju M."/>
            <person name="Zhao R."/>
            <person name="Li G."/>
            <person name="Mu C."/>
            <person name="Tian Q."/>
            <person name="Mei H."/>
            <person name="Zhang T."/>
            <person name="Gao T."/>
            <person name="Zhang H."/>
        </authorList>
    </citation>
    <scope>NUCLEOTIDE SEQUENCE</scope>
    <source>
        <strain evidence="2">3651</strain>
    </source>
</reference>
<organism evidence="2 3">
    <name type="scientific">Sesamum alatum</name>
    <dbReference type="NCBI Taxonomy" id="300844"/>
    <lineage>
        <taxon>Eukaryota</taxon>
        <taxon>Viridiplantae</taxon>
        <taxon>Streptophyta</taxon>
        <taxon>Embryophyta</taxon>
        <taxon>Tracheophyta</taxon>
        <taxon>Spermatophyta</taxon>
        <taxon>Magnoliopsida</taxon>
        <taxon>eudicotyledons</taxon>
        <taxon>Gunneridae</taxon>
        <taxon>Pentapetalae</taxon>
        <taxon>asterids</taxon>
        <taxon>lamiids</taxon>
        <taxon>Lamiales</taxon>
        <taxon>Pedaliaceae</taxon>
        <taxon>Sesamum</taxon>
    </lineage>
</organism>
<dbReference type="EMBL" id="JACGWO010000011">
    <property type="protein sequence ID" value="KAK4414806.1"/>
    <property type="molecule type" value="Genomic_DNA"/>
</dbReference>
<dbReference type="GO" id="GO:0004523">
    <property type="term" value="F:RNA-DNA hybrid ribonuclease activity"/>
    <property type="evidence" value="ECO:0007669"/>
    <property type="project" value="InterPro"/>
</dbReference>
<reference evidence="2" key="1">
    <citation type="submission" date="2020-06" db="EMBL/GenBank/DDBJ databases">
        <authorList>
            <person name="Li T."/>
            <person name="Hu X."/>
            <person name="Zhang T."/>
            <person name="Song X."/>
            <person name="Zhang H."/>
            <person name="Dai N."/>
            <person name="Sheng W."/>
            <person name="Hou X."/>
            <person name="Wei L."/>
        </authorList>
    </citation>
    <scope>NUCLEOTIDE SEQUENCE</scope>
    <source>
        <strain evidence="2">3651</strain>
        <tissue evidence="2">Leaf</tissue>
    </source>
</reference>
<dbReference type="PANTHER" id="PTHR47074:SF11">
    <property type="entry name" value="REVERSE TRANSCRIPTASE-LIKE PROTEIN"/>
    <property type="match status" value="1"/>
</dbReference>
<gene>
    <name evidence="2" type="ORF">Salat_2587500</name>
</gene>
<evidence type="ECO:0000313" key="3">
    <source>
        <dbReference type="Proteomes" id="UP001293254"/>
    </source>
</evidence>
<evidence type="ECO:0000313" key="2">
    <source>
        <dbReference type="EMBL" id="KAK4414806.1"/>
    </source>
</evidence>
<proteinExistence type="predicted"/>
<dbReference type="AlphaFoldDB" id="A0AAE1XMW7"/>
<dbReference type="GO" id="GO:0003676">
    <property type="term" value="F:nucleic acid binding"/>
    <property type="evidence" value="ECO:0007669"/>
    <property type="project" value="InterPro"/>
</dbReference>
<sequence length="144" mass="15576">MNGQGASAGAVIRDEYGECIDWKVAFWPHILERDHAEALAARSAVEMVGNYQGQYIQFQSGCAEVVSLLTSKCGWVGPIAPIISDILVLQQAGIYGHFSCIPKSGNQVAWLLAQHAHTDAAEGLLPQYVLEALEMDRLGMEGFG</sequence>
<dbReference type="InterPro" id="IPR044730">
    <property type="entry name" value="RNase_H-like_dom_plant"/>
</dbReference>
<dbReference type="Proteomes" id="UP001293254">
    <property type="component" value="Unassembled WGS sequence"/>
</dbReference>
<dbReference type="PANTHER" id="PTHR47074">
    <property type="entry name" value="BNAC02G40300D PROTEIN"/>
    <property type="match status" value="1"/>
</dbReference>
<keyword evidence="3" id="KW-1185">Reference proteome</keyword>
<dbReference type="InterPro" id="IPR052929">
    <property type="entry name" value="RNase_H-like_EbsB-rel"/>
</dbReference>